<dbReference type="GeneID" id="107800626"/>
<dbReference type="Pfam" id="PF14111">
    <property type="entry name" value="DUF4283"/>
    <property type="match status" value="1"/>
</dbReference>
<dbReference type="InterPro" id="IPR025558">
    <property type="entry name" value="DUF4283"/>
</dbReference>
<organism evidence="3 4">
    <name type="scientific">Nicotiana tabacum</name>
    <name type="common">Common tobacco</name>
    <dbReference type="NCBI Taxonomy" id="4097"/>
    <lineage>
        <taxon>Eukaryota</taxon>
        <taxon>Viridiplantae</taxon>
        <taxon>Streptophyta</taxon>
        <taxon>Embryophyta</taxon>
        <taxon>Tracheophyta</taxon>
        <taxon>Spermatophyta</taxon>
        <taxon>Magnoliopsida</taxon>
        <taxon>eudicotyledons</taxon>
        <taxon>Gunneridae</taxon>
        <taxon>Pentapetalae</taxon>
        <taxon>asterids</taxon>
        <taxon>lamiids</taxon>
        <taxon>Solanales</taxon>
        <taxon>Solanaceae</taxon>
        <taxon>Nicotianoideae</taxon>
        <taxon>Nicotianeae</taxon>
        <taxon>Nicotiana</taxon>
    </lineage>
</organism>
<dbReference type="PaxDb" id="4097-A0A1S4ARW8"/>
<feature type="region of interest" description="Disordered" evidence="1">
    <location>
        <begin position="246"/>
        <end position="272"/>
    </location>
</feature>
<dbReference type="InterPro" id="IPR040256">
    <property type="entry name" value="At4g02000-like"/>
</dbReference>
<evidence type="ECO:0000313" key="4">
    <source>
        <dbReference type="RefSeq" id="XP_016479315.1"/>
    </source>
</evidence>
<keyword evidence="3" id="KW-1185">Reference proteome</keyword>
<dbReference type="RefSeq" id="XP_016479315.1">
    <property type="nucleotide sequence ID" value="XM_016623829.1"/>
</dbReference>
<feature type="domain" description="DUF4283" evidence="2">
    <location>
        <begin position="2"/>
        <end position="63"/>
    </location>
</feature>
<name>A0A1S4ARW8_TOBAC</name>
<evidence type="ECO:0000313" key="3">
    <source>
        <dbReference type="Proteomes" id="UP000790787"/>
    </source>
</evidence>
<evidence type="ECO:0000256" key="1">
    <source>
        <dbReference type="SAM" id="MobiDB-lite"/>
    </source>
</evidence>
<proteinExistence type="predicted"/>
<sequence length="283" mass="32466">MEGYFNRIWKGKEIDKIAQVNRGVFVVRFTNVDDRENVVEEGVKMFDRKPIVVKPWKADCDVTKDKVYRIPIWIRLVGLDVKYWGKNSLTKITSLIGTPLKADKAMTNRDKMTYARVLVEIPLNQEYPTSVMFENEYGRIVEQKVEYEWKPVLCAKCKNFGHDIMNCRKQQREEIAKMGQGPGNQITRVKGIKAEQNAEQGKRKEWNGKQLPTPQKSRYEKGGTTTSNSFVSLNIAEAGESLEITRQDVQNSSRRGTCPGYGTSEGNLNPNGKDWILEYKGFK</sequence>
<dbReference type="AlphaFoldDB" id="A0A1S4ARW8"/>
<dbReference type="OrthoDB" id="851886at2759"/>
<gene>
    <name evidence="4" type="primary">LOC107800626</name>
</gene>
<accession>A0A1S4ARW8</accession>
<dbReference type="PANTHER" id="PTHR31286">
    <property type="entry name" value="GLYCINE-RICH CELL WALL STRUCTURAL PROTEIN 1.8-LIKE"/>
    <property type="match status" value="1"/>
</dbReference>
<protein>
    <submittedName>
        <fullName evidence="4">Uncharacterized protein LOC107800626</fullName>
    </submittedName>
</protein>
<dbReference type="PANTHER" id="PTHR31286:SF165">
    <property type="entry name" value="DUF4283 DOMAIN-CONTAINING PROTEIN"/>
    <property type="match status" value="1"/>
</dbReference>
<evidence type="ECO:0000259" key="2">
    <source>
        <dbReference type="Pfam" id="PF14111"/>
    </source>
</evidence>
<reference evidence="4" key="2">
    <citation type="submission" date="2025-08" db="UniProtKB">
        <authorList>
            <consortium name="RefSeq"/>
        </authorList>
    </citation>
    <scope>IDENTIFICATION</scope>
    <source>
        <tissue evidence="4">Leaf</tissue>
    </source>
</reference>
<reference evidence="3" key="1">
    <citation type="journal article" date="2014" name="Nat. Commun.">
        <title>The tobacco genome sequence and its comparison with those of tomato and potato.</title>
        <authorList>
            <person name="Sierro N."/>
            <person name="Battey J.N."/>
            <person name="Ouadi S."/>
            <person name="Bakaher N."/>
            <person name="Bovet L."/>
            <person name="Willig A."/>
            <person name="Goepfert S."/>
            <person name="Peitsch M.C."/>
            <person name="Ivanov N.V."/>
        </authorList>
    </citation>
    <scope>NUCLEOTIDE SEQUENCE [LARGE SCALE GENOMIC DNA]</scope>
</reference>
<feature type="region of interest" description="Disordered" evidence="1">
    <location>
        <begin position="194"/>
        <end position="225"/>
    </location>
</feature>
<dbReference type="Proteomes" id="UP000790787">
    <property type="component" value="Chromosome 17"/>
</dbReference>
<dbReference type="KEGG" id="nta:107800626"/>